<keyword evidence="4" id="KW-0865">Zymogen</keyword>
<dbReference type="AlphaFoldDB" id="D6Y0J1"/>
<dbReference type="PANTHER" id="PTHR43199:SF1">
    <property type="entry name" value="GLUTATHIONE HYDROLASE PROENZYME"/>
    <property type="match status" value="1"/>
</dbReference>
<keyword evidence="6" id="KW-0812">Transmembrane</keyword>
<name>D6Y0J1_BACIE</name>
<organism evidence="7 8">
    <name type="scientific">Bacillus selenitireducens (strain ATCC 700615 / DSM 15326 / MLS10)</name>
    <dbReference type="NCBI Taxonomy" id="439292"/>
    <lineage>
        <taxon>Bacteria</taxon>
        <taxon>Bacillati</taxon>
        <taxon>Bacillota</taxon>
        <taxon>Bacilli</taxon>
        <taxon>Bacillales</taxon>
        <taxon>Bacillaceae</taxon>
        <taxon>Salisediminibacterium</taxon>
    </lineage>
</organism>
<dbReference type="GO" id="GO:0016787">
    <property type="term" value="F:hydrolase activity"/>
    <property type="evidence" value="ECO:0007669"/>
    <property type="project" value="UniProtKB-KW"/>
</dbReference>
<gene>
    <name evidence="7" type="ordered locus">Bsel_3077</name>
</gene>
<dbReference type="Pfam" id="PF01019">
    <property type="entry name" value="G_glu_transpept"/>
    <property type="match status" value="2"/>
</dbReference>
<dbReference type="eggNOG" id="COG0405">
    <property type="taxonomic scope" value="Bacteria"/>
</dbReference>
<keyword evidence="6" id="KW-0472">Membrane</keyword>
<sequence>MGNTSRYLRLMTNVIGIPLVAIWLVLAYLEVSPGGADDIESQETTFEPVTATGGYAVSAAHPKAVQVGTKILENGGNAYDAAIAVAFTLGVVEPYGSGIGGGGAMVVYDPTDDTEQEVNYIDYREVAPRSLLTPAMVAEELGFDTVSGDMPTNEEWALVREAVISAWTADEEADFMQEDAGEEAASEGGPFDTIIESLIDNPGFIAGNEILVRAADMAYEEESFEGTPTPRLDEEGNWVTDTEDDQDAVPETEEAPAGDAEEMQEEADSLLSETEAEAVRILESLEWETAQWGNRHYMEDFGIPGFLMGMDYLYEEFATLEMTELLEDAVNLALPAEGQRNEFYKVEADSYLQDRFYYAQTRLSVSDIPHFYPGSRFITRGDELIQEELARTLEDIQAKGSFSRYFMEELAPEMVEAYPLLSMEDFRNYSVITEREPSMGLFQDYEVYAAPEPLGGPVLIQALQLSELMDTGSHNVRDFMFDAPIQQAETGTARSLEAPEEDADAENELNDQSFQQEEPDMAAEEQIAEVEDFVDYMEKILGINFVTYQDRLTNHGDPMTSERARERGEELTSMAKTRELYIEWQEELERREEERLFDGSNDEIEQDGGTEVRHSEGLFVSADSFFDSRSEIDQHVNTSHFVIIDAEGRMVSSTNTLSNFFGSGEYFKGFFLNDQLSNFSDTVGSINEPYPERRPRSFMTPTIFMERGDEGDITEMIGAGSPGGARIPMMMSQVMINYSQYDMTMTESIERMPRFQFAYNQSNQRYEVRLEPVFQEYEERYGLIRDVLDERGYHPGIETLGMYFGAIQALRVDFSDDTIQGFADPRRGGTTDGGPNAVNGEEDDE</sequence>
<evidence type="ECO:0000256" key="6">
    <source>
        <dbReference type="SAM" id="Phobius"/>
    </source>
</evidence>
<keyword evidence="2" id="KW-0808">Transferase</keyword>
<accession>D6Y0J1</accession>
<dbReference type="Gene3D" id="3.60.20.40">
    <property type="match status" value="1"/>
</dbReference>
<dbReference type="HOGENOM" id="CLU_014813_0_3_9"/>
<evidence type="ECO:0000256" key="4">
    <source>
        <dbReference type="ARBA" id="ARBA00023145"/>
    </source>
</evidence>
<dbReference type="GO" id="GO:0016740">
    <property type="term" value="F:transferase activity"/>
    <property type="evidence" value="ECO:0007669"/>
    <property type="project" value="UniProtKB-KW"/>
</dbReference>
<protein>
    <submittedName>
        <fullName evidence="7">Gamma-glutamyltranspeptidase</fullName>
    </submittedName>
</protein>
<dbReference type="SUPFAM" id="SSF56235">
    <property type="entry name" value="N-terminal nucleophile aminohydrolases (Ntn hydrolases)"/>
    <property type="match status" value="2"/>
</dbReference>
<keyword evidence="3" id="KW-0378">Hydrolase</keyword>
<feature type="compositionally biased region" description="Acidic residues" evidence="5">
    <location>
        <begin position="241"/>
        <end position="268"/>
    </location>
</feature>
<feature type="transmembrane region" description="Helical" evidence="6">
    <location>
        <begin position="7"/>
        <end position="29"/>
    </location>
</feature>
<feature type="region of interest" description="Disordered" evidence="5">
    <location>
        <begin position="821"/>
        <end position="845"/>
    </location>
</feature>
<dbReference type="KEGG" id="bse:Bsel_3077"/>
<dbReference type="InterPro" id="IPR029055">
    <property type="entry name" value="Ntn_hydrolases_N"/>
</dbReference>
<comment type="similarity">
    <text evidence="1">Belongs to the gamma-glutamyltransferase family.</text>
</comment>
<reference evidence="7" key="1">
    <citation type="submission" date="2009-10" db="EMBL/GenBank/DDBJ databases">
        <title>Complete sequence of Bacillus selenitireducens MLS10.</title>
        <authorList>
            <consortium name="US DOE Joint Genome Institute"/>
            <person name="Lucas S."/>
            <person name="Copeland A."/>
            <person name="Lapidus A."/>
            <person name="Glavina del Rio T."/>
            <person name="Dalin E."/>
            <person name="Tice H."/>
            <person name="Bruce D."/>
            <person name="Goodwin L."/>
            <person name="Pitluck S."/>
            <person name="Sims D."/>
            <person name="Brettin T."/>
            <person name="Detter J.C."/>
            <person name="Han C."/>
            <person name="Larimer F."/>
            <person name="Land M."/>
            <person name="Hauser L."/>
            <person name="Kyrpides N."/>
            <person name="Ovchinnikova G."/>
            <person name="Stolz J."/>
        </authorList>
    </citation>
    <scope>NUCLEOTIDE SEQUENCE [LARGE SCALE GENOMIC DNA]</scope>
    <source>
        <strain evidence="7">MLS10</strain>
    </source>
</reference>
<evidence type="ECO:0000256" key="2">
    <source>
        <dbReference type="ARBA" id="ARBA00022679"/>
    </source>
</evidence>
<evidence type="ECO:0000256" key="3">
    <source>
        <dbReference type="ARBA" id="ARBA00022801"/>
    </source>
</evidence>
<dbReference type="STRING" id="439292.Bsel_3077"/>
<feature type="region of interest" description="Disordered" evidence="5">
    <location>
        <begin position="222"/>
        <end position="269"/>
    </location>
</feature>
<dbReference type="RefSeq" id="WP_013173963.1">
    <property type="nucleotide sequence ID" value="NC_014219.1"/>
</dbReference>
<evidence type="ECO:0000313" key="8">
    <source>
        <dbReference type="Proteomes" id="UP000000271"/>
    </source>
</evidence>
<keyword evidence="8" id="KW-1185">Reference proteome</keyword>
<dbReference type="InterPro" id="IPR051792">
    <property type="entry name" value="GGT_bact"/>
</dbReference>
<evidence type="ECO:0000256" key="1">
    <source>
        <dbReference type="ARBA" id="ARBA00009381"/>
    </source>
</evidence>
<keyword evidence="6" id="KW-1133">Transmembrane helix</keyword>
<dbReference type="EMBL" id="CP001791">
    <property type="protein sequence ID" value="ADI00559.1"/>
    <property type="molecule type" value="Genomic_DNA"/>
</dbReference>
<evidence type="ECO:0000256" key="5">
    <source>
        <dbReference type="SAM" id="MobiDB-lite"/>
    </source>
</evidence>
<dbReference type="PANTHER" id="PTHR43199">
    <property type="entry name" value="GLUTATHIONE HYDROLASE"/>
    <property type="match status" value="1"/>
</dbReference>
<dbReference type="Proteomes" id="UP000000271">
    <property type="component" value="Chromosome"/>
</dbReference>
<dbReference type="InterPro" id="IPR043137">
    <property type="entry name" value="GGT_ssub_C"/>
</dbReference>
<proteinExistence type="inferred from homology"/>
<dbReference type="OrthoDB" id="9781342at2"/>
<evidence type="ECO:0000313" key="7">
    <source>
        <dbReference type="EMBL" id="ADI00559.1"/>
    </source>
</evidence>